<keyword evidence="2" id="KW-0061">Asparagine biosynthesis</keyword>
<evidence type="ECO:0000256" key="1">
    <source>
        <dbReference type="ARBA" id="ARBA00022605"/>
    </source>
</evidence>
<dbReference type="SUPFAM" id="SSF56235">
    <property type="entry name" value="N-terminal nucleophile aminohydrolases (Ntn hydrolases)"/>
    <property type="match status" value="1"/>
</dbReference>
<gene>
    <name evidence="5" type="ORF">Zmor_020596</name>
</gene>
<dbReference type="Pfam" id="PF00733">
    <property type="entry name" value="Asn_synthase"/>
    <property type="match status" value="2"/>
</dbReference>
<evidence type="ECO:0000259" key="4">
    <source>
        <dbReference type="PROSITE" id="PS51278"/>
    </source>
</evidence>
<dbReference type="SUPFAM" id="SSF52402">
    <property type="entry name" value="Adenine nucleotide alpha hydrolases-like"/>
    <property type="match status" value="1"/>
</dbReference>
<dbReference type="Proteomes" id="UP001168821">
    <property type="component" value="Unassembled WGS sequence"/>
</dbReference>
<feature type="domain" description="Glutamine amidotransferase type-2" evidence="4">
    <location>
        <begin position="2"/>
        <end position="184"/>
    </location>
</feature>
<dbReference type="InterPro" id="IPR017932">
    <property type="entry name" value="GATase_2_dom"/>
</dbReference>
<sequence>MCGIFCMICSNKKCNLEYVINEFKLFEESVARRGPNSSHSEFFSLETSKLLLAASVLWLQGPGITKQPLTSNNSTLLYNGDIYGGPQVDDELRNKEGDTKLFLNLLERSSNITETVYNIEGPFAFVYFNESENLLYFGRDKYGRRSLLIGKDESDLIITSVAKRNTKYNFIELPSVGVFCIDLTTKNWQIFPWRRKSKHFYDKLNELEAFLEQSILKQEVDNEELKEFHPPNESQLEFLDNLLKMPSEEIFHYLSNSIYPDRIKKLKELLESSIKKRILTQPKFCQNCFKQFNCNHAVTGVLFSGGVDCAILALLANKFVDETRPIDLMNVAFEKNGTYDTPDRKTGRDTLQELQTLCSERTWNFVEINVTSKELDFYRKERISDLIYPLNSILDDSLGCALWFASKAATENYTSPCRARMGADELFGGYTRHRAAFQKKGWKELDEVLKEDWQNLPHRNLARDDRVVSDHGRQLRTPYLDEEVVKFTQNLNSWDKTYPTKDLPSGIGEKLLLRCLAYDLGLKNAATFKKRALQFGSRIANSKEKGHETSDRLQVK</sequence>
<dbReference type="PANTHER" id="PTHR45937:SF1">
    <property type="entry name" value="ASPARAGINE SYNTHETASE DOMAIN-CONTAINING PROTEIN 1"/>
    <property type="match status" value="1"/>
</dbReference>
<dbReference type="Pfam" id="PF13537">
    <property type="entry name" value="GATase_7"/>
    <property type="match status" value="1"/>
</dbReference>
<keyword evidence="6" id="KW-1185">Reference proteome</keyword>
<evidence type="ECO:0000313" key="6">
    <source>
        <dbReference type="Proteomes" id="UP001168821"/>
    </source>
</evidence>
<accession>A0AA38I7R9</accession>
<dbReference type="InterPro" id="IPR051857">
    <property type="entry name" value="Asn_synthetase_domain"/>
</dbReference>
<dbReference type="PROSITE" id="PS51278">
    <property type="entry name" value="GATASE_TYPE_2"/>
    <property type="match status" value="1"/>
</dbReference>
<dbReference type="Gene3D" id="3.40.50.620">
    <property type="entry name" value="HUPs"/>
    <property type="match status" value="1"/>
</dbReference>
<dbReference type="InterPro" id="IPR014729">
    <property type="entry name" value="Rossmann-like_a/b/a_fold"/>
</dbReference>
<evidence type="ECO:0000256" key="3">
    <source>
        <dbReference type="ARBA" id="ARBA00022962"/>
    </source>
</evidence>
<proteinExistence type="predicted"/>
<reference evidence="5" key="1">
    <citation type="journal article" date="2023" name="G3 (Bethesda)">
        <title>Whole genome assemblies of Zophobas morio and Tenebrio molitor.</title>
        <authorList>
            <person name="Kaur S."/>
            <person name="Stinson S.A."/>
            <person name="diCenzo G.C."/>
        </authorList>
    </citation>
    <scope>NUCLEOTIDE SEQUENCE</scope>
    <source>
        <strain evidence="5">QUZm001</strain>
    </source>
</reference>
<dbReference type="InterPro" id="IPR001962">
    <property type="entry name" value="Asn_synthase"/>
</dbReference>
<keyword evidence="3" id="KW-0315">Glutamine amidotransferase</keyword>
<protein>
    <recommendedName>
        <fullName evidence="4">Glutamine amidotransferase type-2 domain-containing protein</fullName>
    </recommendedName>
</protein>
<comment type="caution">
    <text evidence="5">The sequence shown here is derived from an EMBL/GenBank/DDBJ whole genome shotgun (WGS) entry which is preliminary data.</text>
</comment>
<dbReference type="AlphaFoldDB" id="A0AA38I7R9"/>
<organism evidence="5 6">
    <name type="scientific">Zophobas morio</name>
    <dbReference type="NCBI Taxonomy" id="2755281"/>
    <lineage>
        <taxon>Eukaryota</taxon>
        <taxon>Metazoa</taxon>
        <taxon>Ecdysozoa</taxon>
        <taxon>Arthropoda</taxon>
        <taxon>Hexapoda</taxon>
        <taxon>Insecta</taxon>
        <taxon>Pterygota</taxon>
        <taxon>Neoptera</taxon>
        <taxon>Endopterygota</taxon>
        <taxon>Coleoptera</taxon>
        <taxon>Polyphaga</taxon>
        <taxon>Cucujiformia</taxon>
        <taxon>Tenebrionidae</taxon>
        <taxon>Zophobas</taxon>
    </lineage>
</organism>
<dbReference type="GO" id="GO:0004066">
    <property type="term" value="F:asparagine synthase (glutamine-hydrolyzing) activity"/>
    <property type="evidence" value="ECO:0007669"/>
    <property type="project" value="InterPro"/>
</dbReference>
<evidence type="ECO:0000313" key="5">
    <source>
        <dbReference type="EMBL" id="KAJ3648824.1"/>
    </source>
</evidence>
<dbReference type="EMBL" id="JALNTZ010000006">
    <property type="protein sequence ID" value="KAJ3648824.1"/>
    <property type="molecule type" value="Genomic_DNA"/>
</dbReference>
<keyword evidence="1" id="KW-0028">Amino-acid biosynthesis</keyword>
<name>A0AA38I7R9_9CUCU</name>
<dbReference type="PANTHER" id="PTHR45937">
    <property type="entry name" value="ASPARAGINE SYNTHETASE DOMAIN-CONTAINING PROTEIN 1"/>
    <property type="match status" value="1"/>
</dbReference>
<dbReference type="CDD" id="cd01991">
    <property type="entry name" value="Asn_synthase_B_C"/>
    <property type="match status" value="1"/>
</dbReference>
<dbReference type="InterPro" id="IPR029055">
    <property type="entry name" value="Ntn_hydrolases_N"/>
</dbReference>
<evidence type="ECO:0000256" key="2">
    <source>
        <dbReference type="ARBA" id="ARBA00022888"/>
    </source>
</evidence>
<dbReference type="Gene3D" id="3.60.20.10">
    <property type="entry name" value="Glutamine Phosphoribosylpyrophosphate, subunit 1, domain 1"/>
    <property type="match status" value="1"/>
</dbReference>
<dbReference type="GO" id="GO:0006529">
    <property type="term" value="P:asparagine biosynthetic process"/>
    <property type="evidence" value="ECO:0007669"/>
    <property type="project" value="UniProtKB-KW"/>
</dbReference>